<dbReference type="PANTHER" id="PTHR11177:SF228">
    <property type="entry name" value="CHITINASE"/>
    <property type="match status" value="1"/>
</dbReference>
<comment type="caution">
    <text evidence="12">The sequence shown here is derived from an EMBL/GenBank/DDBJ whole genome shotgun (WGS) entry which is preliminary data.</text>
</comment>
<evidence type="ECO:0000256" key="6">
    <source>
        <dbReference type="ARBA" id="ARBA00023277"/>
    </source>
</evidence>
<dbReference type="PANTHER" id="PTHR11177">
    <property type="entry name" value="CHITINASE"/>
    <property type="match status" value="1"/>
</dbReference>
<dbReference type="InterPro" id="IPR013952">
    <property type="entry name" value="DUF1776_fun"/>
</dbReference>
<keyword evidence="10" id="KW-0812">Transmembrane</keyword>
<evidence type="ECO:0000256" key="7">
    <source>
        <dbReference type="ARBA" id="ARBA00023295"/>
    </source>
</evidence>
<dbReference type="Pfam" id="PF00704">
    <property type="entry name" value="Glyco_hydro_18"/>
    <property type="match status" value="1"/>
</dbReference>
<keyword evidence="4 9" id="KW-0378">Hydrolase</keyword>
<dbReference type="GO" id="GO:0000272">
    <property type="term" value="P:polysaccharide catabolic process"/>
    <property type="evidence" value="ECO:0007669"/>
    <property type="project" value="UniProtKB-KW"/>
</dbReference>
<dbReference type="GO" id="GO:0008843">
    <property type="term" value="F:endochitinase activity"/>
    <property type="evidence" value="ECO:0007669"/>
    <property type="project" value="UniProtKB-EC"/>
</dbReference>
<dbReference type="InterPro" id="IPR050314">
    <property type="entry name" value="Glycosyl_Hydrlase_18"/>
</dbReference>
<accession>A0A507R0Q1</accession>
<evidence type="ECO:0000313" key="12">
    <source>
        <dbReference type="EMBL" id="TQB74279.1"/>
    </source>
</evidence>
<dbReference type="Proteomes" id="UP000319663">
    <property type="component" value="Unassembled WGS sequence"/>
</dbReference>
<sequence>MTSDDQFFFDYLASIPHDVRKYSSKVADEIDRHVDDAARVIRDTLSQQSWLPSSIRPSPRTFQRLSPSQPRSLTDRVQNWILRNQAWSAAIFAFVGTGCILLYGSRKLNGKRRKARKAANGARKEIVVVAGSPHEPLTRSIASDLERRGFIVYITVLSEEEEQIVRSENRLDILPLWLDLTTTLSSPSEIHPSLNAIRSLITQPQHPTPGMPPHVCQLSGLVVIPSPGYATGPVATIPPSAWADTVNTRILSPILTTQLFLPLLTLRNTSSTIVLAYPSISSSLSAPFSGPEVAATRALSGFAASLRRELRLLQRSNIDVVELRLGNIDLGPHYRNAQSQLAGTEVLAWSTQQRALYGPQYLNSIEQRPMASTGPGAVRGSPARNLHYAVFDAIEATPRNIFGRRKAKEAVVVKQDGTVYLSDEWADSQMPVDGTQGCLRAFTQLRNQHSKIKIILSIGGGGKGSENFAIVARHPSRAETFVRTARELVDRFSLDGVDIDWEHPSDAVQGADYLSLLRRLRQGFPPPKYVVTTCLPAGEWALQHIDLFAAQNYLDLINIMAYDFSGPWTTQTGHQSQLYSSGATSTSCQSAVSYVLAQGVSRKKILLGVPAYGRSFLGSDGVGQTYSGIGGEDGTFDYCDLPRPGATEHHDEKAGAAYCVGGDGGFVSYDTPRTVQQKAKFVTQMKLGGMFYWHIGSDMKGTRSLIETGYNTMHDM</sequence>
<dbReference type="Gene3D" id="3.40.50.720">
    <property type="entry name" value="NAD(P)-binding Rossmann-like Domain"/>
    <property type="match status" value="1"/>
</dbReference>
<keyword evidence="10" id="KW-0472">Membrane</keyword>
<dbReference type="InterPro" id="IPR001223">
    <property type="entry name" value="Glyco_hydro18_cat"/>
</dbReference>
<dbReference type="InterPro" id="IPR017853">
    <property type="entry name" value="GH"/>
</dbReference>
<evidence type="ECO:0000256" key="10">
    <source>
        <dbReference type="SAM" id="Phobius"/>
    </source>
</evidence>
<proteinExistence type="inferred from homology"/>
<feature type="transmembrane region" description="Helical" evidence="10">
    <location>
        <begin position="86"/>
        <end position="104"/>
    </location>
</feature>
<feature type="domain" description="GH18" evidence="11">
    <location>
        <begin position="388"/>
        <end position="716"/>
    </location>
</feature>
<name>A0A507R0Q1_MONPU</name>
<dbReference type="PROSITE" id="PS01095">
    <property type="entry name" value="GH18_1"/>
    <property type="match status" value="1"/>
</dbReference>
<dbReference type="InterPro" id="IPR036291">
    <property type="entry name" value="NAD(P)-bd_dom_sf"/>
</dbReference>
<dbReference type="GO" id="GO:0006032">
    <property type="term" value="P:chitin catabolic process"/>
    <property type="evidence" value="ECO:0007669"/>
    <property type="project" value="UniProtKB-KW"/>
</dbReference>
<evidence type="ECO:0000256" key="3">
    <source>
        <dbReference type="ARBA" id="ARBA00012729"/>
    </source>
</evidence>
<evidence type="ECO:0000313" key="13">
    <source>
        <dbReference type="Proteomes" id="UP000319663"/>
    </source>
</evidence>
<dbReference type="GO" id="GO:0008061">
    <property type="term" value="F:chitin binding"/>
    <property type="evidence" value="ECO:0007669"/>
    <property type="project" value="InterPro"/>
</dbReference>
<evidence type="ECO:0000256" key="4">
    <source>
        <dbReference type="ARBA" id="ARBA00022801"/>
    </source>
</evidence>
<dbReference type="InterPro" id="IPR011583">
    <property type="entry name" value="Chitinase_II/V-like_cat"/>
</dbReference>
<keyword evidence="8" id="KW-0624">Polysaccharide degradation</keyword>
<dbReference type="InterPro" id="IPR029070">
    <property type="entry name" value="Chitinase_insertion_sf"/>
</dbReference>
<dbReference type="Gene3D" id="3.10.50.10">
    <property type="match status" value="1"/>
</dbReference>
<dbReference type="SUPFAM" id="SSF51445">
    <property type="entry name" value="(Trans)glycosidases"/>
    <property type="match status" value="1"/>
</dbReference>
<dbReference type="AlphaFoldDB" id="A0A507R0Q1"/>
<evidence type="ECO:0000256" key="5">
    <source>
        <dbReference type="ARBA" id="ARBA00023024"/>
    </source>
</evidence>
<dbReference type="EC" id="3.2.1.14" evidence="3"/>
<keyword evidence="10" id="KW-1133">Transmembrane helix</keyword>
<evidence type="ECO:0000256" key="8">
    <source>
        <dbReference type="ARBA" id="ARBA00023326"/>
    </source>
</evidence>
<dbReference type="SUPFAM" id="SSF54556">
    <property type="entry name" value="Chitinase insertion domain"/>
    <property type="match status" value="1"/>
</dbReference>
<dbReference type="InterPro" id="IPR001579">
    <property type="entry name" value="Glyco_hydro_18_chit_AS"/>
</dbReference>
<keyword evidence="6" id="KW-0119">Carbohydrate metabolism</keyword>
<dbReference type="FunFam" id="3.10.50.10:FF:000009">
    <property type="entry name" value="CTS2p putative chitinase"/>
    <property type="match status" value="1"/>
</dbReference>
<protein>
    <recommendedName>
        <fullName evidence="3">chitinase</fullName>
        <ecNumber evidence="3">3.2.1.14</ecNumber>
    </recommendedName>
</protein>
<keyword evidence="7 9" id="KW-0326">Glycosidase</keyword>
<organism evidence="12 13">
    <name type="scientific">Monascus purpureus</name>
    <name type="common">Red mold</name>
    <name type="synonym">Monascus anka</name>
    <dbReference type="NCBI Taxonomy" id="5098"/>
    <lineage>
        <taxon>Eukaryota</taxon>
        <taxon>Fungi</taxon>
        <taxon>Dikarya</taxon>
        <taxon>Ascomycota</taxon>
        <taxon>Pezizomycotina</taxon>
        <taxon>Eurotiomycetes</taxon>
        <taxon>Eurotiomycetidae</taxon>
        <taxon>Eurotiales</taxon>
        <taxon>Aspergillaceae</taxon>
        <taxon>Monascus</taxon>
    </lineage>
</organism>
<dbReference type="Pfam" id="PF08643">
    <property type="entry name" value="DUF1776"/>
    <property type="match status" value="1"/>
</dbReference>
<dbReference type="SUPFAM" id="SSF51735">
    <property type="entry name" value="NAD(P)-binding Rossmann-fold domains"/>
    <property type="match status" value="1"/>
</dbReference>
<dbReference type="GO" id="GO:0005576">
    <property type="term" value="C:extracellular region"/>
    <property type="evidence" value="ECO:0007669"/>
    <property type="project" value="TreeGrafter"/>
</dbReference>
<dbReference type="EMBL" id="VIFY01000033">
    <property type="protein sequence ID" value="TQB74279.1"/>
    <property type="molecule type" value="Genomic_DNA"/>
</dbReference>
<dbReference type="SMART" id="SM00636">
    <property type="entry name" value="Glyco_18"/>
    <property type="match status" value="1"/>
</dbReference>
<keyword evidence="5" id="KW-0146">Chitin degradation</keyword>
<evidence type="ECO:0000259" key="11">
    <source>
        <dbReference type="PROSITE" id="PS51910"/>
    </source>
</evidence>
<reference evidence="12 13" key="1">
    <citation type="submission" date="2019-06" db="EMBL/GenBank/DDBJ databases">
        <title>Wine fermentation using esterase from Monascus purpureus.</title>
        <authorList>
            <person name="Geng C."/>
            <person name="Zhang Y."/>
        </authorList>
    </citation>
    <scope>NUCLEOTIDE SEQUENCE [LARGE SCALE GENOMIC DNA]</scope>
    <source>
        <strain evidence="12">HQ1</strain>
    </source>
</reference>
<comment type="similarity">
    <text evidence="2">Belongs to the glycosyl hydrolase 18 family. Chitinase class V subfamily.</text>
</comment>
<comment type="catalytic activity">
    <reaction evidence="1">
        <text>Random endo-hydrolysis of N-acetyl-beta-D-glucosaminide (1-&gt;4)-beta-linkages in chitin and chitodextrins.</text>
        <dbReference type="EC" id="3.2.1.14"/>
    </reaction>
</comment>
<dbReference type="PROSITE" id="PS51910">
    <property type="entry name" value="GH18_2"/>
    <property type="match status" value="1"/>
</dbReference>
<dbReference type="Gene3D" id="3.20.20.80">
    <property type="entry name" value="Glycosidases"/>
    <property type="match status" value="1"/>
</dbReference>
<dbReference type="STRING" id="5098.A0A507R0Q1"/>
<evidence type="ECO:0000256" key="2">
    <source>
        <dbReference type="ARBA" id="ARBA00008682"/>
    </source>
</evidence>
<evidence type="ECO:0000256" key="1">
    <source>
        <dbReference type="ARBA" id="ARBA00000822"/>
    </source>
</evidence>
<gene>
    <name evidence="12" type="ORF">MPDQ_005002</name>
</gene>
<evidence type="ECO:0000256" key="9">
    <source>
        <dbReference type="RuleBase" id="RU000489"/>
    </source>
</evidence>
<keyword evidence="13" id="KW-1185">Reference proteome</keyword>